<keyword evidence="3" id="KW-1185">Reference proteome</keyword>
<dbReference type="CDD" id="cd00882">
    <property type="entry name" value="Ras_like_GTPase"/>
    <property type="match status" value="1"/>
</dbReference>
<protein>
    <submittedName>
        <fullName evidence="1">Small GTPase like protein</fullName>
    </submittedName>
</protein>
<evidence type="ECO:0000313" key="1">
    <source>
        <dbReference type="EMBL" id="GKT35489.1"/>
    </source>
</evidence>
<dbReference type="Gene3D" id="3.40.50.300">
    <property type="entry name" value="P-loop containing nucleotide triphosphate hydrolases"/>
    <property type="match status" value="1"/>
</dbReference>
<reference evidence="1" key="1">
    <citation type="submission" date="2022-03" db="EMBL/GenBank/DDBJ databases">
        <title>Draft genome sequence of Aduncisulcus paluster, a free-living microaerophilic Fornicata.</title>
        <authorList>
            <person name="Yuyama I."/>
            <person name="Kume K."/>
            <person name="Tamura T."/>
            <person name="Inagaki Y."/>
            <person name="Hashimoto T."/>
        </authorList>
    </citation>
    <scope>NUCLEOTIDE SEQUENCE</scope>
    <source>
        <strain evidence="1">NY0171</strain>
    </source>
</reference>
<organism evidence="1 3">
    <name type="scientific">Aduncisulcus paluster</name>
    <dbReference type="NCBI Taxonomy" id="2918883"/>
    <lineage>
        <taxon>Eukaryota</taxon>
        <taxon>Metamonada</taxon>
        <taxon>Carpediemonas-like organisms</taxon>
        <taxon>Aduncisulcus</taxon>
    </lineage>
</organism>
<proteinExistence type="predicted"/>
<dbReference type="EMBL" id="BQXS01010997">
    <property type="protein sequence ID" value="GKT35489.1"/>
    <property type="molecule type" value="Genomic_DNA"/>
</dbReference>
<gene>
    <name evidence="1" type="ORF">ADUPG1_008642</name>
    <name evidence="2" type="ORF">ADUPG1_008643</name>
</gene>
<accession>A0ABQ5KVM7</accession>
<sequence length="196" mass="21730">MAQKQDINFVKAVIIGEANGKTSLCDSLVGLPYSEHDSTIGCYSKHYSLSNGPYSYDFHVWDVSSSVLIDDIHVGVMPMRLRHSNIIIISYDSSILGIHEQIHSALEFSKPLVNPEKSCFIFVGTKLDIKPSSVDNSSEIAELCSKFSAKSIEISTKDQINLIELRTIIIESCATLFSHEIHHSLVVEDSKSCIIL</sequence>
<evidence type="ECO:0000313" key="3">
    <source>
        <dbReference type="Proteomes" id="UP001057375"/>
    </source>
</evidence>
<dbReference type="Proteomes" id="UP001057375">
    <property type="component" value="Unassembled WGS sequence"/>
</dbReference>
<name>A0ABQ5KVM7_9EUKA</name>
<dbReference type="InterPro" id="IPR027417">
    <property type="entry name" value="P-loop_NTPase"/>
</dbReference>
<dbReference type="InterPro" id="IPR001806">
    <property type="entry name" value="Small_GTPase"/>
</dbReference>
<comment type="caution">
    <text evidence="1">The sequence shown here is derived from an EMBL/GenBank/DDBJ whole genome shotgun (WGS) entry which is preliminary data.</text>
</comment>
<dbReference type="SUPFAM" id="SSF52540">
    <property type="entry name" value="P-loop containing nucleoside triphosphate hydrolases"/>
    <property type="match status" value="1"/>
</dbReference>
<evidence type="ECO:0000313" key="2">
    <source>
        <dbReference type="EMBL" id="GKT35490.1"/>
    </source>
</evidence>
<dbReference type="EMBL" id="BQXS01010997">
    <property type="protein sequence ID" value="GKT35490.1"/>
    <property type="molecule type" value="Genomic_DNA"/>
</dbReference>
<dbReference type="Pfam" id="PF00071">
    <property type="entry name" value="Ras"/>
    <property type="match status" value="1"/>
</dbReference>